<dbReference type="Proteomes" id="UP000030750">
    <property type="component" value="Unassembled WGS sequence"/>
</dbReference>
<protein>
    <submittedName>
        <fullName evidence="2">Uncharacterized protein</fullName>
    </submittedName>
</protein>
<evidence type="ECO:0000256" key="1">
    <source>
        <dbReference type="SAM" id="MobiDB-lite"/>
    </source>
</evidence>
<organism evidence="2 3">
    <name type="scientific">Eimeria brunetti</name>
    <dbReference type="NCBI Taxonomy" id="51314"/>
    <lineage>
        <taxon>Eukaryota</taxon>
        <taxon>Sar</taxon>
        <taxon>Alveolata</taxon>
        <taxon>Apicomplexa</taxon>
        <taxon>Conoidasida</taxon>
        <taxon>Coccidia</taxon>
        <taxon>Eucoccidiorida</taxon>
        <taxon>Eimeriorina</taxon>
        <taxon>Eimeriidae</taxon>
        <taxon>Eimeria</taxon>
    </lineage>
</organism>
<feature type="region of interest" description="Disordered" evidence="1">
    <location>
        <begin position="92"/>
        <end position="117"/>
    </location>
</feature>
<feature type="region of interest" description="Disordered" evidence="1">
    <location>
        <begin position="229"/>
        <end position="269"/>
    </location>
</feature>
<sequence length="269" mass="26807">MDLPAGSLRGGTAAAPSGAPLGGNEGRNGTPTGEEVKVPNLALPEGEEVGEEPRLPDEPCFKKPAPLGVKVKSVLAQLSSLVTAAAAALKSLGSRQSANLRGGPSPSTPDVEETRPVVHARLEAPAPQPAGGVIPESRPLAGEAGASVVGIVREEAPVTEEVLVGEEPRLPKEPCTSDSKSKGATTGLRKLLLKAIATAAAAATLLKEIGMRGVARVGRPQVALPAVEAGAAGSGSLDSAPASPSLLDDTQPGILLPRPDDVASGAGMA</sequence>
<proteinExistence type="predicted"/>
<evidence type="ECO:0000313" key="3">
    <source>
        <dbReference type="Proteomes" id="UP000030750"/>
    </source>
</evidence>
<dbReference type="VEuPathDB" id="ToxoDB:EBH_0007110"/>
<dbReference type="OrthoDB" id="348998at2759"/>
<keyword evidence="3" id="KW-1185">Reference proteome</keyword>
<reference evidence="2" key="2">
    <citation type="submission" date="2013-10" db="EMBL/GenBank/DDBJ databases">
        <authorList>
            <person name="Aslett M."/>
        </authorList>
    </citation>
    <scope>NUCLEOTIDE SEQUENCE [LARGE SCALE GENOMIC DNA]</scope>
    <source>
        <strain evidence="2">Houghton</strain>
    </source>
</reference>
<evidence type="ECO:0000313" key="2">
    <source>
        <dbReference type="EMBL" id="CDJ53334.1"/>
    </source>
</evidence>
<dbReference type="AlphaFoldDB" id="U6LXI7"/>
<reference evidence="2" key="1">
    <citation type="submission" date="2013-10" db="EMBL/GenBank/DDBJ databases">
        <title>Genomic analysis of the causative agents of coccidiosis in chickens.</title>
        <authorList>
            <person name="Reid A.J."/>
            <person name="Blake D."/>
            <person name="Billington K."/>
            <person name="Browne H."/>
            <person name="Dunn M."/>
            <person name="Hung S."/>
            <person name="Kawahara F."/>
            <person name="Miranda-Saavedra D."/>
            <person name="Mourier T."/>
            <person name="Nagra H."/>
            <person name="Otto T.D."/>
            <person name="Rawlings N."/>
            <person name="Sanchez A."/>
            <person name="Sanders M."/>
            <person name="Subramaniam C."/>
            <person name="Tay Y."/>
            <person name="Dear P."/>
            <person name="Doerig C."/>
            <person name="Gruber A."/>
            <person name="Parkinson J."/>
            <person name="Shirley M."/>
            <person name="Wan K.L."/>
            <person name="Berriman M."/>
            <person name="Tomley F."/>
            <person name="Pain A."/>
        </authorList>
    </citation>
    <scope>NUCLEOTIDE SEQUENCE [LARGE SCALE GENOMIC DNA]</scope>
    <source>
        <strain evidence="2">Houghton</strain>
    </source>
</reference>
<feature type="region of interest" description="Disordered" evidence="1">
    <location>
        <begin position="160"/>
        <end position="184"/>
    </location>
</feature>
<name>U6LXI7_9EIME</name>
<feature type="compositionally biased region" description="Low complexity" evidence="1">
    <location>
        <begin position="229"/>
        <end position="249"/>
    </location>
</feature>
<accession>U6LXI7</accession>
<gene>
    <name evidence="2" type="ORF">EBH_0007110</name>
</gene>
<dbReference type="EMBL" id="HG713304">
    <property type="protein sequence ID" value="CDJ53334.1"/>
    <property type="molecule type" value="Genomic_DNA"/>
</dbReference>
<feature type="compositionally biased region" description="Basic and acidic residues" evidence="1">
    <location>
        <begin position="51"/>
        <end position="61"/>
    </location>
</feature>
<feature type="region of interest" description="Disordered" evidence="1">
    <location>
        <begin position="1"/>
        <end position="63"/>
    </location>
</feature>